<gene>
    <name evidence="7" type="ORF">GH714_000443</name>
</gene>
<dbReference type="GO" id="GO:0005524">
    <property type="term" value="F:ATP binding"/>
    <property type="evidence" value="ECO:0007669"/>
    <property type="project" value="UniProtKB-KW"/>
</dbReference>
<reference evidence="7 8" key="1">
    <citation type="journal article" date="2020" name="Mol. Plant">
        <title>The Chromosome-Based Rubber Tree Genome Provides New Insights into Spurge Genome Evolution and Rubber Biosynthesis.</title>
        <authorList>
            <person name="Liu J."/>
            <person name="Shi C."/>
            <person name="Shi C.C."/>
            <person name="Li W."/>
            <person name="Zhang Q.J."/>
            <person name="Zhang Y."/>
            <person name="Li K."/>
            <person name="Lu H.F."/>
            <person name="Shi C."/>
            <person name="Zhu S.T."/>
            <person name="Xiao Z.Y."/>
            <person name="Nan H."/>
            <person name="Yue Y."/>
            <person name="Zhu X.G."/>
            <person name="Wu Y."/>
            <person name="Hong X.N."/>
            <person name="Fan G.Y."/>
            <person name="Tong Y."/>
            <person name="Zhang D."/>
            <person name="Mao C.L."/>
            <person name="Liu Y.L."/>
            <person name="Hao S.J."/>
            <person name="Liu W.Q."/>
            <person name="Lv M.Q."/>
            <person name="Zhang H.B."/>
            <person name="Liu Y."/>
            <person name="Hu-Tang G.R."/>
            <person name="Wang J.P."/>
            <person name="Wang J.H."/>
            <person name="Sun Y.H."/>
            <person name="Ni S.B."/>
            <person name="Chen W.B."/>
            <person name="Zhang X.C."/>
            <person name="Jiao Y.N."/>
            <person name="Eichler E.E."/>
            <person name="Li G.H."/>
            <person name="Liu X."/>
            <person name="Gao L.Z."/>
        </authorList>
    </citation>
    <scope>NUCLEOTIDE SEQUENCE [LARGE SCALE GENOMIC DNA]</scope>
    <source>
        <strain evidence="8">cv. GT1</strain>
        <tissue evidence="7">Leaf</tissue>
    </source>
</reference>
<sequence length="333" mass="37348">MAEGVLFDIAGEIIKKLGSRALQEIGVWWGVKDELQKLKGTVSRIRAVLLDAEKKKALNEQVKDWLGKLQEIVYDADDLIDDFATEALQRQVMTGNRMTKEVSLFFSSSNRLVYGFKMGHKIKAIRKRLLEIHADTESFNLEAIIEFLLASNSEENVSVLSIVGIGGLGKTTLAQFIFNDEQVSKHFEVKLWVCVSDPFDVKMIVKKILESAKGTKSEELELEALKSHLGEIINGKKYMLVLDDVWNENRERWDSLKKLLVGGSGGSKILVTTRSIKVAKVASTVEPYVLKGLSPTESWSLFLRVALKGQEPKDSSVKNGRRLLVNVLEFPLQ</sequence>
<keyword evidence="3" id="KW-0611">Plant defense</keyword>
<keyword evidence="8" id="KW-1185">Reference proteome</keyword>
<dbReference type="Pfam" id="PF00931">
    <property type="entry name" value="NB-ARC"/>
    <property type="match status" value="1"/>
</dbReference>
<dbReference type="FunFam" id="3.40.50.300:FF:001091">
    <property type="entry name" value="Probable disease resistance protein At1g61300"/>
    <property type="match status" value="1"/>
</dbReference>
<feature type="domain" description="Disease resistance N-terminal" evidence="6">
    <location>
        <begin position="12"/>
        <end position="97"/>
    </location>
</feature>
<evidence type="ECO:0000256" key="4">
    <source>
        <dbReference type="ARBA" id="ARBA00022840"/>
    </source>
</evidence>
<evidence type="ECO:0000313" key="8">
    <source>
        <dbReference type="Proteomes" id="UP000467840"/>
    </source>
</evidence>
<evidence type="ECO:0000256" key="1">
    <source>
        <dbReference type="ARBA" id="ARBA00022737"/>
    </source>
</evidence>
<dbReference type="InterPro" id="IPR002182">
    <property type="entry name" value="NB-ARC"/>
</dbReference>
<dbReference type="PRINTS" id="PR00364">
    <property type="entry name" value="DISEASERSIST"/>
</dbReference>
<dbReference type="InterPro" id="IPR027417">
    <property type="entry name" value="P-loop_NTPase"/>
</dbReference>
<dbReference type="GO" id="GO:0006952">
    <property type="term" value="P:defense response"/>
    <property type="evidence" value="ECO:0007669"/>
    <property type="project" value="UniProtKB-KW"/>
</dbReference>
<dbReference type="GO" id="GO:0043531">
    <property type="term" value="F:ADP binding"/>
    <property type="evidence" value="ECO:0007669"/>
    <property type="project" value="InterPro"/>
</dbReference>
<evidence type="ECO:0000256" key="3">
    <source>
        <dbReference type="ARBA" id="ARBA00022821"/>
    </source>
</evidence>
<evidence type="ECO:0000259" key="5">
    <source>
        <dbReference type="Pfam" id="PF00931"/>
    </source>
</evidence>
<protein>
    <recommendedName>
        <fullName evidence="9">NB-ARC domain-containing protein</fullName>
    </recommendedName>
</protein>
<proteinExistence type="predicted"/>
<name>A0A6A6N7E9_HEVBR</name>
<keyword evidence="2" id="KW-0547">Nucleotide-binding</keyword>
<dbReference type="SUPFAM" id="SSF52540">
    <property type="entry name" value="P-loop containing nucleoside triphosphate hydrolases"/>
    <property type="match status" value="1"/>
</dbReference>
<accession>A0A6A6N7E9</accession>
<dbReference type="InterPro" id="IPR041118">
    <property type="entry name" value="Rx_N"/>
</dbReference>
<dbReference type="Gene3D" id="3.40.50.300">
    <property type="entry name" value="P-loop containing nucleotide triphosphate hydrolases"/>
    <property type="match status" value="1"/>
</dbReference>
<organism evidence="7 8">
    <name type="scientific">Hevea brasiliensis</name>
    <name type="common">Para rubber tree</name>
    <name type="synonym">Siphonia brasiliensis</name>
    <dbReference type="NCBI Taxonomy" id="3981"/>
    <lineage>
        <taxon>Eukaryota</taxon>
        <taxon>Viridiplantae</taxon>
        <taxon>Streptophyta</taxon>
        <taxon>Embryophyta</taxon>
        <taxon>Tracheophyta</taxon>
        <taxon>Spermatophyta</taxon>
        <taxon>Magnoliopsida</taxon>
        <taxon>eudicotyledons</taxon>
        <taxon>Gunneridae</taxon>
        <taxon>Pentapetalae</taxon>
        <taxon>rosids</taxon>
        <taxon>fabids</taxon>
        <taxon>Malpighiales</taxon>
        <taxon>Euphorbiaceae</taxon>
        <taxon>Crotonoideae</taxon>
        <taxon>Micrandreae</taxon>
        <taxon>Hevea</taxon>
    </lineage>
</organism>
<dbReference type="PANTHER" id="PTHR36766">
    <property type="entry name" value="PLANT BROAD-SPECTRUM MILDEW RESISTANCE PROTEIN RPW8"/>
    <property type="match status" value="1"/>
</dbReference>
<dbReference type="InterPro" id="IPR038005">
    <property type="entry name" value="RX-like_CC"/>
</dbReference>
<feature type="domain" description="NB-ARC" evidence="5">
    <location>
        <begin position="141"/>
        <end position="308"/>
    </location>
</feature>
<comment type="caution">
    <text evidence="7">The sequence shown here is derived from an EMBL/GenBank/DDBJ whole genome shotgun (WGS) entry which is preliminary data.</text>
</comment>
<dbReference type="PANTHER" id="PTHR36766:SF38">
    <property type="entry name" value="DISEASE RESISTANCE PROTEIN RGA3"/>
    <property type="match status" value="1"/>
</dbReference>
<dbReference type="Pfam" id="PF18052">
    <property type="entry name" value="Rx_N"/>
    <property type="match status" value="1"/>
</dbReference>
<keyword evidence="1" id="KW-0677">Repeat</keyword>
<evidence type="ECO:0000256" key="2">
    <source>
        <dbReference type="ARBA" id="ARBA00022741"/>
    </source>
</evidence>
<evidence type="ECO:0008006" key="9">
    <source>
        <dbReference type="Google" id="ProtNLM"/>
    </source>
</evidence>
<evidence type="ECO:0000313" key="7">
    <source>
        <dbReference type="EMBL" id="KAF2321570.1"/>
    </source>
</evidence>
<dbReference type="AlphaFoldDB" id="A0A6A6N7E9"/>
<keyword evidence="4" id="KW-0067">ATP-binding</keyword>
<dbReference type="CDD" id="cd14798">
    <property type="entry name" value="RX-CC_like"/>
    <property type="match status" value="1"/>
</dbReference>
<evidence type="ECO:0000259" key="6">
    <source>
        <dbReference type="Pfam" id="PF18052"/>
    </source>
</evidence>
<dbReference type="Proteomes" id="UP000467840">
    <property type="component" value="Chromosome 11"/>
</dbReference>
<dbReference type="Gene3D" id="1.20.5.4130">
    <property type="match status" value="1"/>
</dbReference>
<dbReference type="EMBL" id="JAAGAX010000002">
    <property type="protein sequence ID" value="KAF2321570.1"/>
    <property type="molecule type" value="Genomic_DNA"/>
</dbReference>